<evidence type="ECO:0000256" key="2">
    <source>
        <dbReference type="ARBA" id="ARBA00022741"/>
    </source>
</evidence>
<dbReference type="Pfam" id="PF23559">
    <property type="entry name" value="WHD_DRP"/>
    <property type="match status" value="1"/>
</dbReference>
<dbReference type="Pfam" id="PF00931">
    <property type="entry name" value="NB-ARC"/>
    <property type="match status" value="1"/>
</dbReference>
<dbReference type="Gene3D" id="3.40.50.300">
    <property type="entry name" value="P-loop containing nucleotide triphosphate hydrolases"/>
    <property type="match status" value="1"/>
</dbReference>
<name>A0A2K3P6P4_TRIPR</name>
<keyword evidence="2" id="KW-0547">Nucleotide-binding</keyword>
<reference evidence="7 8" key="2">
    <citation type="journal article" date="2017" name="Front. Plant Sci.">
        <title>Gene Classification and Mining of Molecular Markers Useful in Red Clover (Trifolium pratense) Breeding.</title>
        <authorList>
            <person name="Istvanek J."/>
            <person name="Dluhosova J."/>
            <person name="Dluhos P."/>
            <person name="Patkova L."/>
            <person name="Nedelnik J."/>
            <person name="Repkova J."/>
        </authorList>
    </citation>
    <scope>NUCLEOTIDE SEQUENCE [LARGE SCALE GENOMIC DNA]</scope>
    <source>
        <strain evidence="8">cv. Tatra</strain>
        <tissue evidence="7">Young leaves</tissue>
    </source>
</reference>
<dbReference type="PANTHER" id="PTHR23155">
    <property type="entry name" value="DISEASE RESISTANCE PROTEIN RP"/>
    <property type="match status" value="1"/>
</dbReference>
<dbReference type="PANTHER" id="PTHR23155:SF1052">
    <property type="entry name" value="DISEASE RESISTANCE PROTEIN RPM1"/>
    <property type="match status" value="1"/>
</dbReference>
<dbReference type="InterPro" id="IPR041118">
    <property type="entry name" value="Rx_N"/>
</dbReference>
<sequence length="446" mass="51020">MAETAVSLALGEVFQLLKEETDLLRGVHTSFSGIKDELESILVYLRDADRKAADEADTNEAIRTWVKHMREVSFRIEDVIDEYLWLTHGVNSPGCGALIKEISERYNFEISHEPGSSSSSNNTRQTENKRWNDPRLSFLFTEEASIVGFEGPREELTGWLLDGAAERTVISVVGMGGLGKTTLAKLVFDSKNVITTQFDCRACIRVSQSYTVRGLLMNMMEEFTRETDCPLLQMLHKMDDKSLIIQVRQYLQHKKYLIFFDDIWQEDFSDQVEFALPNNNKAWELFCKKAFRFEHDGQCPPELKSISKQIVRKCNQLPLAIVAVGGLFSTKAKTVNEWQMVSQNLNLELGRNAHLSSLTKILSLSYDDLPYYLKPCILYFGIYPEDYCINHKRLIQEWIAEGFIKKSDGRRTSEQVAEEYLSELVHRSLVLVSKVGFEGKVKTSHP</sequence>
<reference evidence="7 8" key="1">
    <citation type="journal article" date="2014" name="Am. J. Bot.">
        <title>Genome assembly and annotation for red clover (Trifolium pratense; Fabaceae).</title>
        <authorList>
            <person name="Istvanek J."/>
            <person name="Jaros M."/>
            <person name="Krenek A."/>
            <person name="Repkova J."/>
        </authorList>
    </citation>
    <scope>NUCLEOTIDE SEQUENCE [LARGE SCALE GENOMIC DNA]</scope>
    <source>
        <strain evidence="8">cv. Tatra</strain>
        <tissue evidence="7">Young leaves</tissue>
    </source>
</reference>
<evidence type="ECO:0000259" key="6">
    <source>
        <dbReference type="Pfam" id="PF23559"/>
    </source>
</evidence>
<dbReference type="InterPro" id="IPR038005">
    <property type="entry name" value="RX-like_CC"/>
</dbReference>
<keyword evidence="1" id="KW-0677">Repeat</keyword>
<dbReference type="Gene3D" id="1.10.10.10">
    <property type="entry name" value="Winged helix-like DNA-binding domain superfamily/Winged helix DNA-binding domain"/>
    <property type="match status" value="1"/>
</dbReference>
<dbReference type="ExpressionAtlas" id="A0A2K3P6P4">
    <property type="expression patterns" value="baseline"/>
</dbReference>
<dbReference type="AlphaFoldDB" id="A0A2K3P6P4"/>
<dbReference type="Gene3D" id="1.10.8.430">
    <property type="entry name" value="Helical domain of apoptotic protease-activating factors"/>
    <property type="match status" value="1"/>
</dbReference>
<dbReference type="EMBL" id="ASHM01004185">
    <property type="protein sequence ID" value="PNY10940.1"/>
    <property type="molecule type" value="Genomic_DNA"/>
</dbReference>
<dbReference type="GO" id="GO:0098542">
    <property type="term" value="P:defense response to other organism"/>
    <property type="evidence" value="ECO:0007669"/>
    <property type="project" value="TreeGrafter"/>
</dbReference>
<dbReference type="InterPro" id="IPR058922">
    <property type="entry name" value="WHD_DRP"/>
</dbReference>
<dbReference type="GO" id="GO:0043531">
    <property type="term" value="F:ADP binding"/>
    <property type="evidence" value="ECO:0007669"/>
    <property type="project" value="InterPro"/>
</dbReference>
<evidence type="ECO:0000256" key="3">
    <source>
        <dbReference type="ARBA" id="ARBA00022821"/>
    </source>
</evidence>
<dbReference type="Pfam" id="PF18052">
    <property type="entry name" value="Rx_N"/>
    <property type="match status" value="1"/>
</dbReference>
<dbReference type="PRINTS" id="PR00364">
    <property type="entry name" value="DISEASERSIST"/>
</dbReference>
<dbReference type="InterPro" id="IPR002182">
    <property type="entry name" value="NB-ARC"/>
</dbReference>
<dbReference type="STRING" id="57577.A0A2K3P6P4"/>
<evidence type="ECO:0000256" key="1">
    <source>
        <dbReference type="ARBA" id="ARBA00022737"/>
    </source>
</evidence>
<evidence type="ECO:0000313" key="7">
    <source>
        <dbReference type="EMBL" id="PNY10940.1"/>
    </source>
</evidence>
<gene>
    <name evidence="7" type="ORF">L195_g007534</name>
</gene>
<proteinExistence type="predicted"/>
<organism evidence="7 8">
    <name type="scientific">Trifolium pratense</name>
    <name type="common">Red clover</name>
    <dbReference type="NCBI Taxonomy" id="57577"/>
    <lineage>
        <taxon>Eukaryota</taxon>
        <taxon>Viridiplantae</taxon>
        <taxon>Streptophyta</taxon>
        <taxon>Embryophyta</taxon>
        <taxon>Tracheophyta</taxon>
        <taxon>Spermatophyta</taxon>
        <taxon>Magnoliopsida</taxon>
        <taxon>eudicotyledons</taxon>
        <taxon>Gunneridae</taxon>
        <taxon>Pentapetalae</taxon>
        <taxon>rosids</taxon>
        <taxon>fabids</taxon>
        <taxon>Fabales</taxon>
        <taxon>Fabaceae</taxon>
        <taxon>Papilionoideae</taxon>
        <taxon>50 kb inversion clade</taxon>
        <taxon>NPAAA clade</taxon>
        <taxon>Hologalegina</taxon>
        <taxon>IRL clade</taxon>
        <taxon>Trifolieae</taxon>
        <taxon>Trifolium</taxon>
    </lineage>
</organism>
<dbReference type="CDD" id="cd14798">
    <property type="entry name" value="RX-CC_like"/>
    <property type="match status" value="1"/>
</dbReference>
<accession>A0A2K3P6P4</accession>
<dbReference type="SUPFAM" id="SSF52540">
    <property type="entry name" value="P-loop containing nucleoside triphosphate hydrolases"/>
    <property type="match status" value="1"/>
</dbReference>
<dbReference type="FunFam" id="1.10.10.10:FF:000322">
    <property type="entry name" value="Probable disease resistance protein At1g63360"/>
    <property type="match status" value="1"/>
</dbReference>
<protein>
    <submittedName>
        <fullName evidence="7">NBS-containing resistance-like protein</fullName>
    </submittedName>
</protein>
<dbReference type="Proteomes" id="UP000236291">
    <property type="component" value="Unassembled WGS sequence"/>
</dbReference>
<evidence type="ECO:0000259" key="5">
    <source>
        <dbReference type="Pfam" id="PF18052"/>
    </source>
</evidence>
<dbReference type="InterPro" id="IPR044974">
    <property type="entry name" value="Disease_R_plants"/>
</dbReference>
<dbReference type="Gene3D" id="1.20.5.4130">
    <property type="match status" value="1"/>
</dbReference>
<feature type="domain" description="Disease resistance protein winged helix" evidence="6">
    <location>
        <begin position="382"/>
        <end position="441"/>
    </location>
</feature>
<keyword evidence="3" id="KW-0611">Plant defense</keyword>
<comment type="caution">
    <text evidence="7">The sequence shown here is derived from an EMBL/GenBank/DDBJ whole genome shotgun (WGS) entry which is preliminary data.</text>
</comment>
<feature type="domain" description="Disease resistance N-terminal" evidence="5">
    <location>
        <begin position="5"/>
        <end position="84"/>
    </location>
</feature>
<evidence type="ECO:0000259" key="4">
    <source>
        <dbReference type="Pfam" id="PF00931"/>
    </source>
</evidence>
<evidence type="ECO:0000313" key="8">
    <source>
        <dbReference type="Proteomes" id="UP000236291"/>
    </source>
</evidence>
<feature type="domain" description="NB-ARC" evidence="4">
    <location>
        <begin position="152"/>
        <end position="283"/>
    </location>
</feature>
<dbReference type="InterPro" id="IPR042197">
    <property type="entry name" value="Apaf_helical"/>
</dbReference>
<dbReference type="InterPro" id="IPR036388">
    <property type="entry name" value="WH-like_DNA-bd_sf"/>
</dbReference>
<dbReference type="InterPro" id="IPR027417">
    <property type="entry name" value="P-loop_NTPase"/>
</dbReference>